<reference evidence="3 4" key="1">
    <citation type="submission" date="2017-09" db="EMBL/GenBank/DDBJ databases">
        <title>Large-scale bioinformatics analysis of Bacillus genomes uncovers conserved roles of natural products in bacterial physiology.</title>
        <authorList>
            <consortium name="Agbiome Team Llc"/>
            <person name="Bleich R.M."/>
            <person name="Grubbs K.J."/>
            <person name="Santa Maria K.C."/>
            <person name="Allen S.E."/>
            <person name="Farag S."/>
            <person name="Shank E.A."/>
            <person name="Bowers A."/>
        </authorList>
    </citation>
    <scope>NUCLEOTIDE SEQUENCE [LARGE SCALE GENOMIC DNA]</scope>
    <source>
        <strain evidence="3 4">AFS083043</strain>
    </source>
</reference>
<evidence type="ECO:0000313" key="3">
    <source>
        <dbReference type="EMBL" id="PFK29088.1"/>
    </source>
</evidence>
<dbReference type="InterPro" id="IPR047629">
    <property type="entry name" value="IS1182_transpos"/>
</dbReference>
<evidence type="ECO:0000259" key="2">
    <source>
        <dbReference type="Pfam" id="PF13751"/>
    </source>
</evidence>
<dbReference type="PANTHER" id="PTHR33408">
    <property type="entry name" value="TRANSPOSASE"/>
    <property type="match status" value="1"/>
</dbReference>
<feature type="domain" description="Transposase InsH N-terminal" evidence="1">
    <location>
        <begin position="20"/>
        <end position="112"/>
    </location>
</feature>
<dbReference type="AlphaFoldDB" id="A0A2B0L4X3"/>
<sequence>MYVTYSRREVEENRKYYEMMYDASHHLVKMDQVMDWDFVIRKLEVFYPHRIGRPTKDPIMLVKILFIQYLEGFRSVRFTCNQVKQNATYRWFLGISPQEKIPDHSTISKFLSQRLRNVAFWEELFQHCLRFIQQEGFIANETWVADETELKANANKRVREILVEEKVIEEKDEDLVMINTHRVRHGKKPLQAKGSKIEEKQTNISPVDPDARLSVKHDQRGRFAYFEHRIVDSLHNFIIATDVTAANVPGHRKLIGQIEQLKRSLGQYAKEIALDSGYYNASLARRLFQRGFFVYMSYRRFTTKDHPKCRRYQFQQVNEDLYACPCGVPFYYKTTNRQGYHEFKPPKGSCQSCPFTKKENQDRVLRISIHQEIYDQLREQRVSMRGKILRSVRPSTVELSFAHSKELHGLRYARYRGVQKVKAQVLMTAIIQNLKKWAKLRSLKQVGLHLTHQIIEETTV</sequence>
<evidence type="ECO:0000259" key="1">
    <source>
        <dbReference type="Pfam" id="PF05598"/>
    </source>
</evidence>
<dbReference type="Proteomes" id="UP000242656">
    <property type="component" value="Unassembled WGS sequence"/>
</dbReference>
<dbReference type="NCBIfam" id="NF033551">
    <property type="entry name" value="transpos_IS1182"/>
    <property type="match status" value="1"/>
</dbReference>
<organism evidence="3 4">
    <name type="scientific">Bacillus cereus</name>
    <dbReference type="NCBI Taxonomy" id="1396"/>
    <lineage>
        <taxon>Bacteria</taxon>
        <taxon>Bacillati</taxon>
        <taxon>Bacillota</taxon>
        <taxon>Bacilli</taxon>
        <taxon>Bacillales</taxon>
        <taxon>Bacillaceae</taxon>
        <taxon>Bacillus</taxon>
        <taxon>Bacillus cereus group</taxon>
    </lineage>
</organism>
<comment type="caution">
    <text evidence="3">The sequence shown here is derived from an EMBL/GenBank/DDBJ whole genome shotgun (WGS) entry which is preliminary data.</text>
</comment>
<dbReference type="EMBL" id="NUWN01000136">
    <property type="protein sequence ID" value="PFK29088.1"/>
    <property type="molecule type" value="Genomic_DNA"/>
</dbReference>
<feature type="domain" description="Transposase DDE" evidence="2">
    <location>
        <begin position="324"/>
        <end position="436"/>
    </location>
</feature>
<dbReference type="InterPro" id="IPR008490">
    <property type="entry name" value="Transposase_InsH_N"/>
</dbReference>
<dbReference type="InterPro" id="IPR025668">
    <property type="entry name" value="Tnp_DDE_dom"/>
</dbReference>
<proteinExistence type="predicted"/>
<dbReference type="RefSeq" id="WP_098492801.1">
    <property type="nucleotide sequence ID" value="NZ_NUWN01000136.1"/>
</dbReference>
<protein>
    <submittedName>
        <fullName evidence="3">Transposase</fullName>
    </submittedName>
</protein>
<gene>
    <name evidence="3" type="ORF">COI93_23655</name>
</gene>
<dbReference type="Pfam" id="PF13751">
    <property type="entry name" value="DDE_Tnp_1_6"/>
    <property type="match status" value="1"/>
</dbReference>
<dbReference type="Pfam" id="PF05598">
    <property type="entry name" value="DUF772"/>
    <property type="match status" value="1"/>
</dbReference>
<accession>A0A2B0L4X3</accession>
<dbReference type="PANTHER" id="PTHR33408:SF2">
    <property type="entry name" value="TRANSPOSASE DDE DOMAIN-CONTAINING PROTEIN"/>
    <property type="match status" value="1"/>
</dbReference>
<name>A0A2B0L4X3_BACCE</name>
<evidence type="ECO:0000313" key="4">
    <source>
        <dbReference type="Proteomes" id="UP000242656"/>
    </source>
</evidence>